<proteinExistence type="predicted"/>
<dbReference type="AlphaFoldDB" id="A0A9J6G7I3"/>
<gene>
    <name evidence="2" type="ORF">HPB48_022268</name>
</gene>
<dbReference type="Proteomes" id="UP000821853">
    <property type="component" value="Chromosome 3"/>
</dbReference>
<dbReference type="InterPro" id="IPR048365">
    <property type="entry name" value="TNP-like_RNaseH_N"/>
</dbReference>
<evidence type="ECO:0000313" key="2">
    <source>
        <dbReference type="EMBL" id="KAH9371402.1"/>
    </source>
</evidence>
<comment type="caution">
    <text evidence="2">The sequence shown here is derived from an EMBL/GenBank/DDBJ whole genome shotgun (WGS) entry which is preliminary data.</text>
</comment>
<dbReference type="Pfam" id="PF21787">
    <property type="entry name" value="TNP-like_RNaseH_N"/>
    <property type="match status" value="1"/>
</dbReference>
<accession>A0A9J6G7I3</accession>
<evidence type="ECO:0000313" key="3">
    <source>
        <dbReference type="Proteomes" id="UP000821853"/>
    </source>
</evidence>
<feature type="domain" description="Transposable element P transposase-like RNase H" evidence="1">
    <location>
        <begin position="78"/>
        <end position="190"/>
    </location>
</feature>
<reference evidence="2 3" key="1">
    <citation type="journal article" date="2020" name="Cell">
        <title>Large-Scale Comparative Analyses of Tick Genomes Elucidate Their Genetic Diversity and Vector Capacities.</title>
        <authorList>
            <consortium name="Tick Genome and Microbiome Consortium (TIGMIC)"/>
            <person name="Jia N."/>
            <person name="Wang J."/>
            <person name="Shi W."/>
            <person name="Du L."/>
            <person name="Sun Y."/>
            <person name="Zhan W."/>
            <person name="Jiang J.F."/>
            <person name="Wang Q."/>
            <person name="Zhang B."/>
            <person name="Ji P."/>
            <person name="Bell-Sakyi L."/>
            <person name="Cui X.M."/>
            <person name="Yuan T.T."/>
            <person name="Jiang B.G."/>
            <person name="Yang W.F."/>
            <person name="Lam T.T."/>
            <person name="Chang Q.C."/>
            <person name="Ding S.J."/>
            <person name="Wang X.J."/>
            <person name="Zhu J.G."/>
            <person name="Ruan X.D."/>
            <person name="Zhao L."/>
            <person name="Wei J.T."/>
            <person name="Ye R.Z."/>
            <person name="Que T.C."/>
            <person name="Du C.H."/>
            <person name="Zhou Y.H."/>
            <person name="Cheng J.X."/>
            <person name="Dai P.F."/>
            <person name="Guo W.B."/>
            <person name="Han X.H."/>
            <person name="Huang E.J."/>
            <person name="Li L.F."/>
            <person name="Wei W."/>
            <person name="Gao Y.C."/>
            <person name="Liu J.Z."/>
            <person name="Shao H.Z."/>
            <person name="Wang X."/>
            <person name="Wang C.C."/>
            <person name="Yang T.C."/>
            <person name="Huo Q.B."/>
            <person name="Li W."/>
            <person name="Chen H.Y."/>
            <person name="Chen S.E."/>
            <person name="Zhou L.G."/>
            <person name="Ni X.B."/>
            <person name="Tian J.H."/>
            <person name="Sheng Y."/>
            <person name="Liu T."/>
            <person name="Pan Y.S."/>
            <person name="Xia L.Y."/>
            <person name="Li J."/>
            <person name="Zhao F."/>
            <person name="Cao W.C."/>
        </authorList>
    </citation>
    <scope>NUCLEOTIDE SEQUENCE [LARGE SCALE GENOMIC DNA]</scope>
    <source>
        <strain evidence="2">HaeL-2018</strain>
    </source>
</reference>
<keyword evidence="3" id="KW-1185">Reference proteome</keyword>
<protein>
    <recommendedName>
        <fullName evidence="1">Transposable element P transposase-like RNase H domain-containing protein</fullName>
    </recommendedName>
</protein>
<name>A0A9J6G7I3_HAELO</name>
<organism evidence="2 3">
    <name type="scientific">Haemaphysalis longicornis</name>
    <name type="common">Bush tick</name>
    <dbReference type="NCBI Taxonomy" id="44386"/>
    <lineage>
        <taxon>Eukaryota</taxon>
        <taxon>Metazoa</taxon>
        <taxon>Ecdysozoa</taxon>
        <taxon>Arthropoda</taxon>
        <taxon>Chelicerata</taxon>
        <taxon>Arachnida</taxon>
        <taxon>Acari</taxon>
        <taxon>Parasitiformes</taxon>
        <taxon>Ixodida</taxon>
        <taxon>Ixodoidea</taxon>
        <taxon>Ixodidae</taxon>
        <taxon>Haemaphysalinae</taxon>
        <taxon>Haemaphysalis</taxon>
    </lineage>
</organism>
<dbReference type="OrthoDB" id="6497272at2759"/>
<dbReference type="VEuPathDB" id="VectorBase:HLOH_045957"/>
<evidence type="ECO:0000259" key="1">
    <source>
        <dbReference type="Pfam" id="PF21787"/>
    </source>
</evidence>
<dbReference type="EMBL" id="JABSTR010000005">
    <property type="protein sequence ID" value="KAH9371402.1"/>
    <property type="molecule type" value="Genomic_DNA"/>
</dbReference>
<sequence>MIMDLPTNQQQAALHFFRASRRKSTRGMDFTQDWVLECILMDIKSPKLYRHMRKNKILILPCKNTLRNYLASYRTGFGFCTKVLSELKELTKNMDPFKLHGGLLVDEIKFAEHLSSNSISTNRRICQSQEIYAKSQKHEPCDHGMIIMFSPFAGKWSQILAVFGTHGNFEGQLLAKILIQAVILAEDTGLLC</sequence>